<evidence type="ECO:0000259" key="3">
    <source>
        <dbReference type="Pfam" id="PF01648"/>
    </source>
</evidence>
<dbReference type="Pfam" id="PF01648">
    <property type="entry name" value="ACPS"/>
    <property type="match status" value="1"/>
</dbReference>
<dbReference type="GO" id="GO:0016740">
    <property type="term" value="F:transferase activity"/>
    <property type="evidence" value="ECO:0007669"/>
    <property type="project" value="UniProtKB-KW"/>
</dbReference>
<comment type="similarity">
    <text evidence="1">Belongs to the P-Pant transferase superfamily. Gsp/Sfp/HetI/AcpT family.</text>
</comment>
<name>A0ABT7N5K3_9BURK</name>
<dbReference type="Pfam" id="PF22624">
    <property type="entry name" value="AASDHPPT_N"/>
    <property type="match status" value="1"/>
</dbReference>
<dbReference type="InterPro" id="IPR008278">
    <property type="entry name" value="4-PPantetheinyl_Trfase_dom"/>
</dbReference>
<dbReference type="PANTHER" id="PTHR12215">
    <property type="entry name" value="PHOSPHOPANTETHEINE TRANSFERASE"/>
    <property type="match status" value="1"/>
</dbReference>
<evidence type="ECO:0000259" key="4">
    <source>
        <dbReference type="Pfam" id="PF22624"/>
    </source>
</evidence>
<evidence type="ECO:0000256" key="1">
    <source>
        <dbReference type="ARBA" id="ARBA00010990"/>
    </source>
</evidence>
<organism evidence="5 6">
    <name type="scientific">Variovorax dokdonensis</name>
    <dbReference type="NCBI Taxonomy" id="344883"/>
    <lineage>
        <taxon>Bacteria</taxon>
        <taxon>Pseudomonadati</taxon>
        <taxon>Pseudomonadota</taxon>
        <taxon>Betaproteobacteria</taxon>
        <taxon>Burkholderiales</taxon>
        <taxon>Comamonadaceae</taxon>
        <taxon>Variovorax</taxon>
    </lineage>
</organism>
<accession>A0ABT7N5K3</accession>
<dbReference type="InterPro" id="IPR055066">
    <property type="entry name" value="AASDHPPT_N"/>
</dbReference>
<dbReference type="SUPFAM" id="SSF56214">
    <property type="entry name" value="4'-phosphopantetheinyl transferase"/>
    <property type="match status" value="2"/>
</dbReference>
<evidence type="ECO:0000313" key="5">
    <source>
        <dbReference type="EMBL" id="MDM0043200.1"/>
    </source>
</evidence>
<comment type="caution">
    <text evidence="5">The sequence shown here is derived from an EMBL/GenBank/DDBJ whole genome shotgun (WGS) entry which is preliminary data.</text>
</comment>
<dbReference type="InterPro" id="IPR050559">
    <property type="entry name" value="P-Pant_transferase_sf"/>
</dbReference>
<feature type="domain" description="4'-phosphopantetheinyl transferase" evidence="3">
    <location>
        <begin position="120"/>
        <end position="185"/>
    </location>
</feature>
<protein>
    <submittedName>
        <fullName evidence="5">4'-phosphopantetheinyl transferase superfamily protein</fullName>
    </submittedName>
</protein>
<evidence type="ECO:0000256" key="2">
    <source>
        <dbReference type="ARBA" id="ARBA00022679"/>
    </source>
</evidence>
<gene>
    <name evidence="5" type="ORF">QTH91_01775</name>
</gene>
<evidence type="ECO:0000313" key="6">
    <source>
        <dbReference type="Proteomes" id="UP001174908"/>
    </source>
</evidence>
<sequence length="229" mass="24362">MTALPWSAPTPQSSLEGCGLWTMDLDAPVPPAALAWLSDDEQARRGRFVFARDRDRFGAGRAALRWLLGTVLDRDPQSLRFDSGPHGKPLLADDPLLPFNVSHSGGTALFAIDAGRRHGAIGVDIELRRSVPDALPLAQGLFDAREQADLAACAAGAERDDAFLRAWTRKEACLKAVGAGFSAGSIPSTGIDDAPRHVQLHDGRQAWLQAVRCAQAIAALAVIGRGDSP</sequence>
<dbReference type="Gene3D" id="3.90.470.20">
    <property type="entry name" value="4'-phosphopantetheinyl transferase domain"/>
    <property type="match status" value="2"/>
</dbReference>
<reference evidence="5" key="1">
    <citation type="submission" date="2023-06" db="EMBL/GenBank/DDBJ databases">
        <authorList>
            <person name="Jiang Y."/>
            <person name="Liu Q."/>
        </authorList>
    </citation>
    <scope>NUCLEOTIDE SEQUENCE</scope>
    <source>
        <strain evidence="5">CGMCC 1.12089</strain>
    </source>
</reference>
<feature type="domain" description="4'-phosphopantetheinyl transferase N-terminal" evidence="4">
    <location>
        <begin position="33"/>
        <end position="110"/>
    </location>
</feature>
<proteinExistence type="inferred from homology"/>
<dbReference type="Proteomes" id="UP001174908">
    <property type="component" value="Unassembled WGS sequence"/>
</dbReference>
<dbReference type="PANTHER" id="PTHR12215:SF10">
    <property type="entry name" value="L-AMINOADIPATE-SEMIALDEHYDE DEHYDROGENASE-PHOSPHOPANTETHEINYL TRANSFERASE"/>
    <property type="match status" value="1"/>
</dbReference>
<dbReference type="EMBL" id="JASZYV010000001">
    <property type="protein sequence ID" value="MDM0043200.1"/>
    <property type="molecule type" value="Genomic_DNA"/>
</dbReference>
<dbReference type="InterPro" id="IPR037143">
    <property type="entry name" value="4-PPantetheinyl_Trfase_dom_sf"/>
</dbReference>
<dbReference type="RefSeq" id="WP_286658321.1">
    <property type="nucleotide sequence ID" value="NZ_JASZYV010000001.1"/>
</dbReference>
<keyword evidence="6" id="KW-1185">Reference proteome</keyword>
<keyword evidence="2 5" id="KW-0808">Transferase</keyword>